<reference evidence="1" key="1">
    <citation type="submission" date="2021-06" db="EMBL/GenBank/DDBJ databases">
        <authorList>
            <person name="Kallberg Y."/>
            <person name="Tangrot J."/>
            <person name="Rosling A."/>
        </authorList>
    </citation>
    <scope>NUCLEOTIDE SEQUENCE</scope>
    <source>
        <strain evidence="1">IL203A</strain>
    </source>
</reference>
<dbReference type="Proteomes" id="UP000789702">
    <property type="component" value="Unassembled WGS sequence"/>
</dbReference>
<organism evidence="1 2">
    <name type="scientific">Dentiscutata heterogama</name>
    <dbReference type="NCBI Taxonomy" id="1316150"/>
    <lineage>
        <taxon>Eukaryota</taxon>
        <taxon>Fungi</taxon>
        <taxon>Fungi incertae sedis</taxon>
        <taxon>Mucoromycota</taxon>
        <taxon>Glomeromycotina</taxon>
        <taxon>Glomeromycetes</taxon>
        <taxon>Diversisporales</taxon>
        <taxon>Gigasporaceae</taxon>
        <taxon>Dentiscutata</taxon>
    </lineage>
</organism>
<sequence length="53" mass="5880">TTNNEDLMGAFLSKSKPTDTNTNTAYKLNKITNTSSQTSNKESWANLTEQENP</sequence>
<comment type="caution">
    <text evidence="1">The sequence shown here is derived from an EMBL/GenBank/DDBJ whole genome shotgun (WGS) entry which is preliminary data.</text>
</comment>
<name>A0ACA9PIE9_9GLOM</name>
<keyword evidence="2" id="KW-1185">Reference proteome</keyword>
<protein>
    <submittedName>
        <fullName evidence="1">11084_t:CDS:1</fullName>
    </submittedName>
</protein>
<evidence type="ECO:0000313" key="2">
    <source>
        <dbReference type="Proteomes" id="UP000789702"/>
    </source>
</evidence>
<proteinExistence type="predicted"/>
<feature type="non-terminal residue" evidence="1">
    <location>
        <position position="1"/>
    </location>
</feature>
<dbReference type="EMBL" id="CAJVPU010029352">
    <property type="protein sequence ID" value="CAG8710492.1"/>
    <property type="molecule type" value="Genomic_DNA"/>
</dbReference>
<evidence type="ECO:0000313" key="1">
    <source>
        <dbReference type="EMBL" id="CAG8710492.1"/>
    </source>
</evidence>
<accession>A0ACA9PIE9</accession>
<gene>
    <name evidence="1" type="ORF">DHETER_LOCUS12233</name>
</gene>